<feature type="domain" description="Creatinase N-terminal" evidence="2">
    <location>
        <begin position="14"/>
        <end position="136"/>
    </location>
</feature>
<evidence type="ECO:0000313" key="3">
    <source>
        <dbReference type="EMBL" id="GEP53344.1"/>
    </source>
</evidence>
<dbReference type="RefSeq" id="WP_147145892.1">
    <property type="nucleotide sequence ID" value="NZ_BKAJ01000008.1"/>
</dbReference>
<reference evidence="3 4" key="1">
    <citation type="submission" date="2019-07" db="EMBL/GenBank/DDBJ databases">
        <title>Whole genome shotgun sequence of Reyranella soli NBRC 108950.</title>
        <authorList>
            <person name="Hosoyama A."/>
            <person name="Uohara A."/>
            <person name="Ohji S."/>
            <person name="Ichikawa N."/>
        </authorList>
    </citation>
    <scope>NUCLEOTIDE SEQUENCE [LARGE SCALE GENOMIC DNA]</scope>
    <source>
        <strain evidence="3 4">NBRC 108950</strain>
    </source>
</reference>
<dbReference type="InterPro" id="IPR036005">
    <property type="entry name" value="Creatinase/aminopeptidase-like"/>
</dbReference>
<dbReference type="InterPro" id="IPR029149">
    <property type="entry name" value="Creatin/AminoP/Spt16_N"/>
</dbReference>
<dbReference type="EMBL" id="BKAJ01000008">
    <property type="protein sequence ID" value="GEP53344.1"/>
    <property type="molecule type" value="Genomic_DNA"/>
</dbReference>
<dbReference type="PANTHER" id="PTHR46112">
    <property type="entry name" value="AMINOPEPTIDASE"/>
    <property type="match status" value="1"/>
</dbReference>
<dbReference type="AlphaFoldDB" id="A0A512N2X5"/>
<name>A0A512N2X5_9HYPH</name>
<organism evidence="3 4">
    <name type="scientific">Reyranella soli</name>
    <dbReference type="NCBI Taxonomy" id="1230389"/>
    <lineage>
        <taxon>Bacteria</taxon>
        <taxon>Pseudomonadati</taxon>
        <taxon>Pseudomonadota</taxon>
        <taxon>Alphaproteobacteria</taxon>
        <taxon>Hyphomicrobiales</taxon>
        <taxon>Reyranellaceae</taxon>
        <taxon>Reyranella</taxon>
    </lineage>
</organism>
<dbReference type="InterPro" id="IPR000587">
    <property type="entry name" value="Creatinase_N"/>
</dbReference>
<accession>A0A512N2X5</accession>
<dbReference type="SUPFAM" id="SSF53092">
    <property type="entry name" value="Creatinase/prolidase N-terminal domain"/>
    <property type="match status" value="1"/>
</dbReference>
<keyword evidence="4" id="KW-1185">Reference proteome</keyword>
<dbReference type="InterPro" id="IPR000994">
    <property type="entry name" value="Pept_M24"/>
</dbReference>
<evidence type="ECO:0000259" key="1">
    <source>
        <dbReference type="Pfam" id="PF00557"/>
    </source>
</evidence>
<dbReference type="Gene3D" id="3.90.230.10">
    <property type="entry name" value="Creatinase/methionine aminopeptidase superfamily"/>
    <property type="match status" value="1"/>
</dbReference>
<gene>
    <name evidence="3" type="ORF">RSO01_05100</name>
</gene>
<sequence length="385" mass="42393">MSKHDFTKEEFASRLSRTREAIDQAGLDWLLVIHPVSMRWLIGQDNKSYTAFQCLPVSAKPGKLTVFTREMERNEFEADSMVDEVRSYNGREPEDPMQAFAALAEEFGLRTARVGMEVPSHYLHPHHYLKLRDLLGPALVAEPNHLINDLKVAKSPRELDYHRRSARIAADAWAALLSVAREGASELELSAAAYQKILSSGSVLPASTMNLMTGERSAFALGGPTERRMQRGDTGVVELGGAYRRYTSTLGRQWSIGKPSERLLELHRIVCDASDAAVAEMKAGAPAIKAHEALKGVIARAGLDHYRQHTSGYGMAPGFPPSWGEPTNMFGGSKDVLQANMVMTVEPGLFSKDEGLGVRLIDNFIITETGVERLSTTSRDIAVVE</sequence>
<dbReference type="OrthoDB" id="8286321at2"/>
<dbReference type="Pfam" id="PF00557">
    <property type="entry name" value="Peptidase_M24"/>
    <property type="match status" value="1"/>
</dbReference>
<dbReference type="Gene3D" id="3.40.350.10">
    <property type="entry name" value="Creatinase/prolidase N-terminal domain"/>
    <property type="match status" value="1"/>
</dbReference>
<dbReference type="PANTHER" id="PTHR46112:SF2">
    <property type="entry name" value="XAA-PRO AMINOPEPTIDASE P-RELATED"/>
    <property type="match status" value="1"/>
</dbReference>
<comment type="caution">
    <text evidence="3">The sequence shown here is derived from an EMBL/GenBank/DDBJ whole genome shotgun (WGS) entry which is preliminary data.</text>
</comment>
<dbReference type="Pfam" id="PF01321">
    <property type="entry name" value="Creatinase_N"/>
    <property type="match status" value="1"/>
</dbReference>
<keyword evidence="3" id="KW-0378">Hydrolase</keyword>
<feature type="domain" description="Peptidase M24" evidence="1">
    <location>
        <begin position="162"/>
        <end position="368"/>
    </location>
</feature>
<dbReference type="GO" id="GO:0016787">
    <property type="term" value="F:hydrolase activity"/>
    <property type="evidence" value="ECO:0007669"/>
    <property type="project" value="UniProtKB-KW"/>
</dbReference>
<protein>
    <submittedName>
        <fullName evidence="3">Ectoine hydrolase DoeA</fullName>
    </submittedName>
</protein>
<dbReference type="InterPro" id="IPR050659">
    <property type="entry name" value="Peptidase_M24B"/>
</dbReference>
<evidence type="ECO:0000259" key="2">
    <source>
        <dbReference type="Pfam" id="PF01321"/>
    </source>
</evidence>
<dbReference type="CDD" id="cd01066">
    <property type="entry name" value="APP_MetAP"/>
    <property type="match status" value="1"/>
</dbReference>
<evidence type="ECO:0000313" key="4">
    <source>
        <dbReference type="Proteomes" id="UP000321058"/>
    </source>
</evidence>
<proteinExistence type="predicted"/>
<dbReference type="Proteomes" id="UP000321058">
    <property type="component" value="Unassembled WGS sequence"/>
</dbReference>
<dbReference type="SUPFAM" id="SSF55920">
    <property type="entry name" value="Creatinase/aminopeptidase"/>
    <property type="match status" value="1"/>
</dbReference>